<evidence type="ECO:0000256" key="8">
    <source>
        <dbReference type="ARBA" id="ARBA00022898"/>
    </source>
</evidence>
<dbReference type="EMBL" id="CP003876">
    <property type="protein sequence ID" value="AFU02730.1"/>
    <property type="molecule type" value="Genomic_DNA"/>
</dbReference>
<dbReference type="STRING" id="1133849.O3I_023875"/>
<dbReference type="KEGG" id="nbr:O3I_023875"/>
<dbReference type="SUPFAM" id="SSF53383">
    <property type="entry name" value="PLP-dependent transferases"/>
    <property type="match status" value="1"/>
</dbReference>
<dbReference type="AlphaFoldDB" id="K0F0R6"/>
<comment type="catalytic activity">
    <reaction evidence="10">
        <text>L-histidinol phosphate + 2-oxoglutarate = 3-(imidazol-4-yl)-2-oxopropyl phosphate + L-glutamate</text>
        <dbReference type="Rhea" id="RHEA:23744"/>
        <dbReference type="ChEBI" id="CHEBI:16810"/>
        <dbReference type="ChEBI" id="CHEBI:29985"/>
        <dbReference type="ChEBI" id="CHEBI:57766"/>
        <dbReference type="ChEBI" id="CHEBI:57980"/>
        <dbReference type="EC" id="2.6.1.9"/>
    </reaction>
</comment>
<dbReference type="InterPro" id="IPR015424">
    <property type="entry name" value="PyrdxlP-dep_Trfase"/>
</dbReference>
<dbReference type="eggNOG" id="COG0079">
    <property type="taxonomic scope" value="Bacteria"/>
</dbReference>
<dbReference type="SUPFAM" id="SSF56784">
    <property type="entry name" value="HAD-like"/>
    <property type="match status" value="1"/>
</dbReference>
<feature type="domain" description="Aminotransferase class I/classII large" evidence="12">
    <location>
        <begin position="199"/>
        <end position="500"/>
    </location>
</feature>
<comment type="cofactor">
    <cofactor evidence="1 11">
        <name>pyridoxal 5'-phosphate</name>
        <dbReference type="ChEBI" id="CHEBI:597326"/>
    </cofactor>
</comment>
<dbReference type="PROSITE" id="PS00599">
    <property type="entry name" value="AA_TRANSFER_CLASS_2"/>
    <property type="match status" value="1"/>
</dbReference>
<dbReference type="InterPro" id="IPR050106">
    <property type="entry name" value="HistidinolP_aminotransfase"/>
</dbReference>
<evidence type="ECO:0000256" key="3">
    <source>
        <dbReference type="ARBA" id="ARBA00007970"/>
    </source>
</evidence>
<dbReference type="InterPro" id="IPR015421">
    <property type="entry name" value="PyrdxlP-dep_Trfase_major"/>
</dbReference>
<evidence type="ECO:0000256" key="11">
    <source>
        <dbReference type="RuleBase" id="RU003693"/>
    </source>
</evidence>
<evidence type="ECO:0000256" key="10">
    <source>
        <dbReference type="ARBA" id="ARBA00047481"/>
    </source>
</evidence>
<dbReference type="PANTHER" id="PTHR43643:SF6">
    <property type="entry name" value="HISTIDINOL-PHOSPHATE AMINOTRANSFERASE"/>
    <property type="match status" value="1"/>
</dbReference>
<accession>K0F0R6</accession>
<evidence type="ECO:0000313" key="14">
    <source>
        <dbReference type="Proteomes" id="UP000006304"/>
    </source>
</evidence>
<dbReference type="Pfam" id="PF00702">
    <property type="entry name" value="Hydrolase"/>
    <property type="match status" value="1"/>
</dbReference>
<dbReference type="InterPro" id="IPR015422">
    <property type="entry name" value="PyrdxlP-dep_Trfase_small"/>
</dbReference>
<keyword evidence="9" id="KW-0368">Histidine biosynthesis</keyword>
<evidence type="ECO:0000256" key="7">
    <source>
        <dbReference type="ARBA" id="ARBA00022679"/>
    </source>
</evidence>
<dbReference type="CDD" id="cd00609">
    <property type="entry name" value="AAT_like"/>
    <property type="match status" value="1"/>
</dbReference>
<organism evidence="13 14">
    <name type="scientific">Nocardia brasiliensis (strain ATCC 700358 / HUJEG-1)</name>
    <dbReference type="NCBI Taxonomy" id="1133849"/>
    <lineage>
        <taxon>Bacteria</taxon>
        <taxon>Bacillati</taxon>
        <taxon>Actinomycetota</taxon>
        <taxon>Actinomycetes</taxon>
        <taxon>Mycobacteriales</taxon>
        <taxon>Nocardiaceae</taxon>
        <taxon>Nocardia</taxon>
    </lineage>
</organism>
<dbReference type="Gene3D" id="3.40.50.1000">
    <property type="entry name" value="HAD superfamily/HAD-like"/>
    <property type="match status" value="1"/>
</dbReference>
<evidence type="ECO:0000256" key="9">
    <source>
        <dbReference type="ARBA" id="ARBA00023102"/>
    </source>
</evidence>
<dbReference type="InterPro" id="IPR004839">
    <property type="entry name" value="Aminotransferase_I/II_large"/>
</dbReference>
<evidence type="ECO:0000256" key="2">
    <source>
        <dbReference type="ARBA" id="ARBA00005011"/>
    </source>
</evidence>
<evidence type="ECO:0000256" key="1">
    <source>
        <dbReference type="ARBA" id="ARBA00001933"/>
    </source>
</evidence>
<comment type="pathway">
    <text evidence="2">Amino-acid biosynthesis; L-histidine biosynthesis; L-histidine from 5-phospho-alpha-D-ribose 1-diphosphate: step 7/9.</text>
</comment>
<proteinExistence type="inferred from homology"/>
<dbReference type="eggNOG" id="COG0637">
    <property type="taxonomic scope" value="Bacteria"/>
</dbReference>
<evidence type="ECO:0000256" key="6">
    <source>
        <dbReference type="ARBA" id="ARBA00022605"/>
    </source>
</evidence>
<dbReference type="Gene3D" id="3.40.640.10">
    <property type="entry name" value="Type I PLP-dependent aspartate aminotransferase-like (Major domain)"/>
    <property type="match status" value="1"/>
</dbReference>
<dbReference type="InterPro" id="IPR001917">
    <property type="entry name" value="Aminotrans_II_pyridoxalP_BS"/>
</dbReference>
<dbReference type="PANTHER" id="PTHR43643">
    <property type="entry name" value="HISTIDINOL-PHOSPHATE AMINOTRANSFERASE 2"/>
    <property type="match status" value="1"/>
</dbReference>
<dbReference type="GO" id="GO:0030170">
    <property type="term" value="F:pyridoxal phosphate binding"/>
    <property type="evidence" value="ECO:0007669"/>
    <property type="project" value="InterPro"/>
</dbReference>
<dbReference type="Pfam" id="PF00155">
    <property type="entry name" value="Aminotran_1_2"/>
    <property type="match status" value="1"/>
</dbReference>
<dbReference type="Gene3D" id="3.90.1150.10">
    <property type="entry name" value="Aspartate Aminotransferase, domain 1"/>
    <property type="match status" value="1"/>
</dbReference>
<reference evidence="13 14" key="1">
    <citation type="journal article" date="2012" name="J. Bacteriol.">
        <title>Complete genome sequence of Nocardia brasiliensis HUJEG-1.</title>
        <authorList>
            <person name="Vera-Cabrera L."/>
            <person name="Ortiz-Lopez R."/>
            <person name="Elizondo-Gonzalez R."/>
            <person name="Perez-Maya A.A."/>
            <person name="Ocampo-Candiani J."/>
        </authorList>
    </citation>
    <scope>NUCLEOTIDE SEQUENCE [LARGE SCALE GENOMIC DNA]</scope>
    <source>
        <strain evidence="14">ATCC 700358</strain>
    </source>
</reference>
<evidence type="ECO:0000313" key="13">
    <source>
        <dbReference type="EMBL" id="AFU02730.1"/>
    </source>
</evidence>
<keyword evidence="8 11" id="KW-0663">Pyridoxal phosphate</keyword>
<dbReference type="GO" id="GO:0004400">
    <property type="term" value="F:histidinol-phosphate transaminase activity"/>
    <property type="evidence" value="ECO:0007669"/>
    <property type="project" value="UniProtKB-EC"/>
</dbReference>
<keyword evidence="7 13" id="KW-0808">Transferase</keyword>
<evidence type="ECO:0000256" key="4">
    <source>
        <dbReference type="ARBA" id="ARBA00012748"/>
    </source>
</evidence>
<name>K0F0R6_NOCB7</name>
<gene>
    <name evidence="13" type="ORF">O3I_023875</name>
</gene>
<dbReference type="EC" id="2.6.1.9" evidence="4"/>
<dbReference type="Proteomes" id="UP000006304">
    <property type="component" value="Chromosome"/>
</dbReference>
<dbReference type="GO" id="GO:0000105">
    <property type="term" value="P:L-histidine biosynthetic process"/>
    <property type="evidence" value="ECO:0007669"/>
    <property type="project" value="UniProtKB-KW"/>
</dbReference>
<keyword evidence="5 13" id="KW-0032">Aminotransferase</keyword>
<dbReference type="InterPro" id="IPR036412">
    <property type="entry name" value="HAD-like_sf"/>
</dbReference>
<dbReference type="HOGENOM" id="CLU_522561_0_0_11"/>
<keyword evidence="14" id="KW-1185">Reference proteome</keyword>
<sequence length="521" mass="55553">MLLAGRLRIPSATEALVFGLADVLVDTHGGVAPRAQHGLLGILADAERRSLSIGVVADETTDAVRTLLHAARLDDSVDVIVGSDIDRTVPPGPSAYLEAARRLRVAPSNCVVIANSCAAVEAAARAGCYTIGVATGSDSFESLLGSPFTSDCVPDFSVRARLTALGFPARPVVEDLDVAESEDMRSSLDESRIRLDREDCPYPLSPRVAAELDAFVSAGSVRNAPGRAELCSSLASYCGVAEAQILPTNGARHGIGLILRALLRPGRTMLVAQPEYQYFGQVARWIGARILGVPYEKGLRFPYADFAAAAAQADLIVLINPNNPTGTGVEREFVEQLLQTHPSTPVVVDEAYYEFTGATVTDLTVRYDNLIVIRTFSKAFAMPGLRLGYVVAHPSLLDELGGAPERHEVNDLAVAAGRAHLADIAASRVQWTETMRVVKPLVVGTLQEIGVHVTPGEANFALIEPRGGVVAVERLRQAGFLVRPCRRPAMEGMIRIAIGTYGEMVASLAVVQECLSDQGSR</sequence>
<protein>
    <recommendedName>
        <fullName evidence="4">histidinol-phosphate transaminase</fullName>
        <ecNumber evidence="4">2.6.1.9</ecNumber>
    </recommendedName>
</protein>
<dbReference type="InterPro" id="IPR023214">
    <property type="entry name" value="HAD_sf"/>
</dbReference>
<evidence type="ECO:0000256" key="5">
    <source>
        <dbReference type="ARBA" id="ARBA00022576"/>
    </source>
</evidence>
<comment type="similarity">
    <text evidence="3">Belongs to the class-II pyridoxal-phosphate-dependent aminotransferase family. Histidinol-phosphate aminotransferase subfamily.</text>
</comment>
<keyword evidence="6" id="KW-0028">Amino-acid biosynthesis</keyword>
<evidence type="ECO:0000259" key="12">
    <source>
        <dbReference type="Pfam" id="PF00155"/>
    </source>
</evidence>